<dbReference type="GO" id="GO:0009507">
    <property type="term" value="C:chloroplast"/>
    <property type="evidence" value="ECO:0007669"/>
    <property type="project" value="TreeGrafter"/>
</dbReference>
<dbReference type="SUPFAM" id="SSF52440">
    <property type="entry name" value="PreATP-grasp domain"/>
    <property type="match status" value="1"/>
</dbReference>
<feature type="region of interest" description="Disordered" evidence="1">
    <location>
        <begin position="271"/>
        <end position="293"/>
    </location>
</feature>
<dbReference type="PANTHER" id="PTHR23132">
    <property type="entry name" value="D-ALANINE--D-ALANINE LIGASE"/>
    <property type="match status" value="1"/>
</dbReference>
<reference evidence="3 4" key="1">
    <citation type="submission" date="2017-11" db="EMBL/GenBank/DDBJ databases">
        <title>De-novo sequencing of pomegranate (Punica granatum L.) genome.</title>
        <authorList>
            <person name="Akparov Z."/>
            <person name="Amiraslanov A."/>
            <person name="Hajiyeva S."/>
            <person name="Abbasov M."/>
            <person name="Kaur K."/>
            <person name="Hamwieh A."/>
            <person name="Solovyev V."/>
            <person name="Salamov A."/>
            <person name="Braich B."/>
            <person name="Kosarev P."/>
            <person name="Mahmoud A."/>
            <person name="Hajiyev E."/>
            <person name="Babayeva S."/>
            <person name="Izzatullayeva V."/>
            <person name="Mammadov A."/>
            <person name="Mammadov A."/>
            <person name="Sharifova S."/>
            <person name="Ojaghi J."/>
            <person name="Eynullazada K."/>
            <person name="Bayramov B."/>
            <person name="Abdulazimova A."/>
            <person name="Shahmuradov I."/>
        </authorList>
    </citation>
    <scope>NUCLEOTIDE SEQUENCE [LARGE SCALE GENOMIC DNA]</scope>
    <source>
        <strain evidence="4">cv. AG2017</strain>
        <tissue evidence="3">Leaf</tissue>
    </source>
</reference>
<dbReference type="Pfam" id="PF01820">
    <property type="entry name" value="Dala_Dala_lig_N"/>
    <property type="match status" value="1"/>
</dbReference>
<dbReference type="PANTHER" id="PTHR23132:SF0">
    <property type="entry name" value="D-ALANINE-D-ALANINE LIGASE FAMILY"/>
    <property type="match status" value="1"/>
</dbReference>
<protein>
    <recommendedName>
        <fullName evidence="2">D-alanine--D-alanine ligase N-terminal domain-containing protein</fullName>
    </recommendedName>
</protein>
<dbReference type="InterPro" id="IPR000291">
    <property type="entry name" value="D-Ala_lig_Van_CS"/>
</dbReference>
<evidence type="ECO:0000313" key="3">
    <source>
        <dbReference type="EMBL" id="PKI54083.1"/>
    </source>
</evidence>
<evidence type="ECO:0000313" key="4">
    <source>
        <dbReference type="Proteomes" id="UP000233551"/>
    </source>
</evidence>
<proteinExistence type="predicted"/>
<evidence type="ECO:0000259" key="2">
    <source>
        <dbReference type="Pfam" id="PF01820"/>
    </source>
</evidence>
<sequence>MEFGQNFVFSQPKAVSFAPETVFLETGSLESIFLEIPICHVFCRIILPWVERICSRSLEIKLSIQTYTSSILDRKSMLAHALEGDATLFSEEDPSDDAFFVAGGDGEPEFDEDEDDDQSFAEEDSYFSGEQYFQSKMVEPATTSNDPLGMAVSEVYKRVDDNDLIARYDGQLMDEGELNFMHFEPVWQGFGTQSNELIMLEDGKLLSDFARPRIDDTRRDEDQHSSIRSIGVGINSDAADIDSEVWESVVGGSSECDVKYFHEHDTGIFGSRNSKSEAHDTYPGGSKGDKRRTEKQSWFSGFDIGDELLEKYSLNEWIALARRVKTTVFIAVHGGIGEDGILQSLLEAEGVPYTGPGVAASKICMDKVATSLALNHLEDFSVLPIKEAVWKKKDLLQKPTVDVWLNITSKL</sequence>
<feature type="domain" description="D-alanine--D-alanine ligase N-terminal" evidence="2">
    <location>
        <begin position="315"/>
        <end position="356"/>
    </location>
</feature>
<dbReference type="InterPro" id="IPR016185">
    <property type="entry name" value="PreATP-grasp_dom_sf"/>
</dbReference>
<dbReference type="STRING" id="22663.A0A2I0JDK2"/>
<keyword evidence="4" id="KW-1185">Reference proteome</keyword>
<dbReference type="GO" id="GO:0008716">
    <property type="term" value="F:D-alanine-D-alanine ligase activity"/>
    <property type="evidence" value="ECO:0007669"/>
    <property type="project" value="TreeGrafter"/>
</dbReference>
<accession>A0A2I0JDK2</accession>
<dbReference type="AlphaFoldDB" id="A0A2I0JDK2"/>
<dbReference type="EMBL" id="PGOL01001812">
    <property type="protein sequence ID" value="PKI54083.1"/>
    <property type="molecule type" value="Genomic_DNA"/>
</dbReference>
<dbReference type="InterPro" id="IPR011127">
    <property type="entry name" value="Dala_Dala_lig_N"/>
</dbReference>
<gene>
    <name evidence="3" type="ORF">CRG98_025526</name>
</gene>
<dbReference type="PROSITE" id="PS00843">
    <property type="entry name" value="DALA_DALA_LIGASE_1"/>
    <property type="match status" value="1"/>
</dbReference>
<dbReference type="Gene3D" id="3.40.50.20">
    <property type="match status" value="1"/>
</dbReference>
<dbReference type="Proteomes" id="UP000233551">
    <property type="component" value="Unassembled WGS sequence"/>
</dbReference>
<organism evidence="3 4">
    <name type="scientific">Punica granatum</name>
    <name type="common">Pomegranate</name>
    <dbReference type="NCBI Taxonomy" id="22663"/>
    <lineage>
        <taxon>Eukaryota</taxon>
        <taxon>Viridiplantae</taxon>
        <taxon>Streptophyta</taxon>
        <taxon>Embryophyta</taxon>
        <taxon>Tracheophyta</taxon>
        <taxon>Spermatophyta</taxon>
        <taxon>Magnoliopsida</taxon>
        <taxon>eudicotyledons</taxon>
        <taxon>Gunneridae</taxon>
        <taxon>Pentapetalae</taxon>
        <taxon>rosids</taxon>
        <taxon>malvids</taxon>
        <taxon>Myrtales</taxon>
        <taxon>Lythraceae</taxon>
        <taxon>Punica</taxon>
    </lineage>
</organism>
<evidence type="ECO:0000256" key="1">
    <source>
        <dbReference type="SAM" id="MobiDB-lite"/>
    </source>
</evidence>
<comment type="caution">
    <text evidence="3">The sequence shown here is derived from an EMBL/GenBank/DDBJ whole genome shotgun (WGS) entry which is preliminary data.</text>
</comment>
<name>A0A2I0JDK2_PUNGR</name>